<keyword evidence="2" id="KW-1133">Transmembrane helix</keyword>
<gene>
    <name evidence="4" type="primary">LOC102714189</name>
</gene>
<evidence type="ECO:0000256" key="3">
    <source>
        <dbReference type="SAM" id="SignalP"/>
    </source>
</evidence>
<reference evidence="4" key="2">
    <citation type="submission" date="2013-04" db="UniProtKB">
        <authorList>
            <consortium name="EnsemblPlants"/>
        </authorList>
    </citation>
    <scope>IDENTIFICATION</scope>
</reference>
<dbReference type="Proteomes" id="UP000006038">
    <property type="component" value="Chromosome 5"/>
</dbReference>
<organism evidence="4">
    <name type="scientific">Oryza brachyantha</name>
    <name type="common">malo sina</name>
    <dbReference type="NCBI Taxonomy" id="4533"/>
    <lineage>
        <taxon>Eukaryota</taxon>
        <taxon>Viridiplantae</taxon>
        <taxon>Streptophyta</taxon>
        <taxon>Embryophyta</taxon>
        <taxon>Tracheophyta</taxon>
        <taxon>Spermatophyta</taxon>
        <taxon>Magnoliopsida</taxon>
        <taxon>Liliopsida</taxon>
        <taxon>Poales</taxon>
        <taxon>Poaceae</taxon>
        <taxon>BOP clade</taxon>
        <taxon>Oryzoideae</taxon>
        <taxon>Oryzeae</taxon>
        <taxon>Oryzinae</taxon>
        <taxon>Oryza</taxon>
    </lineage>
</organism>
<dbReference type="KEGG" id="obr:102714189"/>
<dbReference type="GeneID" id="102714189"/>
<feature type="region of interest" description="Disordered" evidence="1">
    <location>
        <begin position="144"/>
        <end position="172"/>
    </location>
</feature>
<dbReference type="AlphaFoldDB" id="J3M577"/>
<dbReference type="OrthoDB" id="658292at2759"/>
<evidence type="ECO:0000256" key="2">
    <source>
        <dbReference type="SAM" id="Phobius"/>
    </source>
</evidence>
<evidence type="ECO:0000313" key="5">
    <source>
        <dbReference type="Proteomes" id="UP000006038"/>
    </source>
</evidence>
<protein>
    <submittedName>
        <fullName evidence="4">Uncharacterized protein</fullName>
    </submittedName>
</protein>
<feature type="chain" id="PRO_5003774641" evidence="3">
    <location>
        <begin position="20"/>
        <end position="218"/>
    </location>
</feature>
<proteinExistence type="predicted"/>
<keyword evidence="2" id="KW-0472">Membrane</keyword>
<dbReference type="Gene3D" id="1.20.5.1700">
    <property type="match status" value="1"/>
</dbReference>
<dbReference type="EnsemblPlants" id="OB05G17510.1">
    <property type="protein sequence ID" value="OB05G17510.1"/>
    <property type="gene ID" value="OB05G17510"/>
</dbReference>
<feature type="compositionally biased region" description="Basic and acidic residues" evidence="1">
    <location>
        <begin position="144"/>
        <end position="155"/>
    </location>
</feature>
<dbReference type="SUPFAM" id="SSF46579">
    <property type="entry name" value="Prefoldin"/>
    <property type="match status" value="1"/>
</dbReference>
<dbReference type="Gramene" id="OB05G17510.1">
    <property type="protein sequence ID" value="OB05G17510.1"/>
    <property type="gene ID" value="OB05G17510"/>
</dbReference>
<name>J3M577_ORYBR</name>
<dbReference type="OMA" id="SFMAVRI"/>
<feature type="transmembrane region" description="Helical" evidence="2">
    <location>
        <begin position="43"/>
        <end position="64"/>
    </location>
</feature>
<accession>J3M577</accession>
<feature type="signal peptide" evidence="3">
    <location>
        <begin position="1"/>
        <end position="19"/>
    </location>
</feature>
<keyword evidence="2" id="KW-0812">Transmembrane</keyword>
<reference evidence="4" key="1">
    <citation type="journal article" date="2013" name="Nat. Commun.">
        <title>Whole-genome sequencing of Oryza brachyantha reveals mechanisms underlying Oryza genome evolution.</title>
        <authorList>
            <person name="Chen J."/>
            <person name="Huang Q."/>
            <person name="Gao D."/>
            <person name="Wang J."/>
            <person name="Lang Y."/>
            <person name="Liu T."/>
            <person name="Li B."/>
            <person name="Bai Z."/>
            <person name="Luis Goicoechea J."/>
            <person name="Liang C."/>
            <person name="Chen C."/>
            <person name="Zhang W."/>
            <person name="Sun S."/>
            <person name="Liao Y."/>
            <person name="Zhang X."/>
            <person name="Yang L."/>
            <person name="Song C."/>
            <person name="Wang M."/>
            <person name="Shi J."/>
            <person name="Liu G."/>
            <person name="Liu J."/>
            <person name="Zhou H."/>
            <person name="Zhou W."/>
            <person name="Yu Q."/>
            <person name="An N."/>
            <person name="Chen Y."/>
            <person name="Cai Q."/>
            <person name="Wang B."/>
            <person name="Liu B."/>
            <person name="Min J."/>
            <person name="Huang Y."/>
            <person name="Wu H."/>
            <person name="Li Z."/>
            <person name="Zhang Y."/>
            <person name="Yin Y."/>
            <person name="Song W."/>
            <person name="Jiang J."/>
            <person name="Jackson S.A."/>
            <person name="Wing R.A."/>
            <person name="Wang J."/>
            <person name="Chen M."/>
        </authorList>
    </citation>
    <scope>NUCLEOTIDE SEQUENCE [LARGE SCALE GENOMIC DNA]</scope>
    <source>
        <strain evidence="4">cv. IRGC 101232</strain>
    </source>
</reference>
<evidence type="ECO:0000313" key="4">
    <source>
        <dbReference type="EnsemblPlants" id="OB05G17510.1"/>
    </source>
</evidence>
<evidence type="ECO:0000256" key="1">
    <source>
        <dbReference type="SAM" id="MobiDB-lite"/>
    </source>
</evidence>
<sequence length="218" mass="25035">MYFLALLTLVLLCAANTLGFSFVVARILRTDRSKLTVRRSTKYILVFACVVEAAVLLASLRLAADRHALLRYVDHMRSQIATLKDELKQYEQPFTALRDYIGLGVVDLGNAIRSLRDKEEHLMKEYQALKLDIEQMKSEIRSLQHEKEGRGDLKESVGGTSNQQNQRKNHKIKQPVINDIIESLRAKATKLQQVKISLPWEKLKKAKNIFSMDFKLRP</sequence>
<keyword evidence="3" id="KW-0732">Signal</keyword>
<dbReference type="RefSeq" id="XP_006655131.2">
    <property type="nucleotide sequence ID" value="XM_006655068.3"/>
</dbReference>
<dbReference type="HOGENOM" id="CLU_107800_0_0_1"/>
<keyword evidence="5" id="KW-1185">Reference proteome</keyword>